<dbReference type="Pfam" id="PF02450">
    <property type="entry name" value="LCAT"/>
    <property type="match status" value="1"/>
</dbReference>
<reference evidence="1 2" key="1">
    <citation type="submission" date="2019-11" db="EMBL/GenBank/DDBJ databases">
        <title>Nocardia sp. nov. CT2-14 isolated from soil.</title>
        <authorList>
            <person name="Kanchanasin P."/>
            <person name="Tanasupawat S."/>
            <person name="Yuki M."/>
            <person name="Kudo T."/>
        </authorList>
    </citation>
    <scope>NUCLEOTIDE SEQUENCE [LARGE SCALE GENOMIC DNA]</scope>
    <source>
        <strain evidence="1 2">CT2-14</strain>
    </source>
</reference>
<dbReference type="InterPro" id="IPR003386">
    <property type="entry name" value="LACT/PDAT_acylTrfase"/>
</dbReference>
<keyword evidence="2" id="KW-1185">Reference proteome</keyword>
<dbReference type="Proteomes" id="UP000432464">
    <property type="component" value="Unassembled WGS sequence"/>
</dbReference>
<dbReference type="GO" id="GO:0008374">
    <property type="term" value="F:O-acyltransferase activity"/>
    <property type="evidence" value="ECO:0007669"/>
    <property type="project" value="InterPro"/>
</dbReference>
<protein>
    <recommendedName>
        <fullName evidence="3">Lecithin:cholesterol acyltransferase</fullName>
    </recommendedName>
</protein>
<sequence length="470" mass="50823">MGSTLAKHGHMVWEPSAGAVLRAIATFGHSIKDLQLPDGIGDDRPGDKDPGGGVEPVALMPDVHVLPGIWTPIKGYTALLQWLNCLGFREGNPAGPPGNLLPVPYDWRLSNRYNGKRLAGILEPALERWRAQGGPYEDAKICFVCHSMGGLVARWYIAHGGAEITRKLVTLGTPYRGAARAVDQLVRGIPQGLSQFALDLTSLARSLPSAYQLLPSYACIEQKNNTALAPAKQTKLLRLDEVQSVPELAGCRIRDAMRFYDELETVENADRNIRAMRNPLTGTRQRTGTTLTISDTTVTLLDTYRGEDLGGDATVPAVSLPRGIPLDDPTIKHYADKHGNLQCNPALLEEIDAAVSIGRVVARELPLPIVQVRVDVPELILYGEDLPVVVDLDGASDPIQVTVTDEIGHVLDRQTPKPVDGTATAHFTDLPPGAHIIDVTGTNPQWLVGPVSSVSLVWSDQELARHGLES</sequence>
<dbReference type="EMBL" id="WMBB01000007">
    <property type="protein sequence ID" value="MTE14190.1"/>
    <property type="molecule type" value="Genomic_DNA"/>
</dbReference>
<dbReference type="GO" id="GO:0006629">
    <property type="term" value="P:lipid metabolic process"/>
    <property type="evidence" value="ECO:0007669"/>
    <property type="project" value="InterPro"/>
</dbReference>
<dbReference type="SUPFAM" id="SSF53474">
    <property type="entry name" value="alpha/beta-Hydrolases"/>
    <property type="match status" value="1"/>
</dbReference>
<gene>
    <name evidence="1" type="ORF">GLP40_15635</name>
</gene>
<dbReference type="InterPro" id="IPR029058">
    <property type="entry name" value="AB_hydrolase_fold"/>
</dbReference>
<evidence type="ECO:0008006" key="3">
    <source>
        <dbReference type="Google" id="ProtNLM"/>
    </source>
</evidence>
<evidence type="ECO:0000313" key="2">
    <source>
        <dbReference type="Proteomes" id="UP000432464"/>
    </source>
</evidence>
<dbReference type="Gene3D" id="3.40.50.1820">
    <property type="entry name" value="alpha/beta hydrolase"/>
    <property type="match status" value="1"/>
</dbReference>
<comment type="caution">
    <text evidence="1">The sequence shown here is derived from an EMBL/GenBank/DDBJ whole genome shotgun (WGS) entry which is preliminary data.</text>
</comment>
<name>A0A6I3L095_9NOCA</name>
<dbReference type="AlphaFoldDB" id="A0A6I3L095"/>
<organism evidence="1 2">
    <name type="scientific">Nocardia aurantiaca</name>
    <dbReference type="NCBI Taxonomy" id="2675850"/>
    <lineage>
        <taxon>Bacteria</taxon>
        <taxon>Bacillati</taxon>
        <taxon>Actinomycetota</taxon>
        <taxon>Actinomycetes</taxon>
        <taxon>Mycobacteriales</taxon>
        <taxon>Nocardiaceae</taxon>
        <taxon>Nocardia</taxon>
    </lineage>
</organism>
<evidence type="ECO:0000313" key="1">
    <source>
        <dbReference type="EMBL" id="MTE14190.1"/>
    </source>
</evidence>
<proteinExistence type="predicted"/>
<accession>A0A6I3L095</accession>